<organism evidence="1 2">
    <name type="scientific">Candidatus Mcinerneyibacterium aminivorans</name>
    <dbReference type="NCBI Taxonomy" id="2703815"/>
    <lineage>
        <taxon>Bacteria</taxon>
        <taxon>Candidatus Macinerneyibacteriota</taxon>
        <taxon>Candidatus Mcinerneyibacteria</taxon>
        <taxon>Candidatus Mcinerneyibacteriales</taxon>
        <taxon>Candidatus Mcinerneyibacteriaceae</taxon>
        <taxon>Candidatus Mcinerneyibacterium</taxon>
    </lineage>
</organism>
<keyword evidence="2" id="KW-1185">Reference proteome</keyword>
<evidence type="ECO:0000313" key="1">
    <source>
        <dbReference type="EMBL" id="TYB31485.1"/>
    </source>
</evidence>
<dbReference type="Proteomes" id="UP000324143">
    <property type="component" value="Unassembled WGS sequence"/>
</dbReference>
<proteinExistence type="predicted"/>
<evidence type="ECO:0000313" key="2">
    <source>
        <dbReference type="Proteomes" id="UP000324143"/>
    </source>
</evidence>
<dbReference type="EMBL" id="VSIX01000033">
    <property type="protein sequence ID" value="TYB31485.1"/>
    <property type="molecule type" value="Genomic_DNA"/>
</dbReference>
<sequence length="229" mass="25984">MKIKKIVILSILIFIFTATGFSVSNKKKIIVNYMMYRGIFLKVDNLNNALIDKGYPEINSYCDSVGIGNHNIIQKKIIFGINYHQFYGNNSRNGNYSTKLTGNWELFSFGFILYNTKNIYFYPIFNFGYGELNINIIESSIDSFSKVLDQNSLMDGVVMKTSSYLFEPTIGIDFYMENNIFGTLFFGIRSGYMMSPLNYGWTVNGISISGGPATRIEGFFISFSAGMLL</sequence>
<accession>A0A5D0MHV2</accession>
<evidence type="ECO:0008006" key="3">
    <source>
        <dbReference type="Google" id="ProtNLM"/>
    </source>
</evidence>
<reference evidence="1" key="1">
    <citation type="submission" date="2019-08" db="EMBL/GenBank/DDBJ databases">
        <title>Genomic characterization of a novel candidate phylum (ARYD3) from a high temperature, high salinity tertiary oil reservoir in north central Oklahoma, USA.</title>
        <authorList>
            <person name="Youssef N.H."/>
            <person name="Yadav A."/>
            <person name="Elshahed M.S."/>
        </authorList>
    </citation>
    <scope>NUCLEOTIDE SEQUENCE [LARGE SCALE GENOMIC DNA]</scope>
    <source>
        <strain evidence="1">ARYD3</strain>
    </source>
</reference>
<gene>
    <name evidence="1" type="ORF">FXF47_03985</name>
</gene>
<name>A0A5D0MHV2_9BACT</name>
<dbReference type="AlphaFoldDB" id="A0A5D0MHV2"/>
<protein>
    <recommendedName>
        <fullName evidence="3">Outer membrane beta-barrel protein</fullName>
    </recommendedName>
</protein>
<comment type="caution">
    <text evidence="1">The sequence shown here is derived from an EMBL/GenBank/DDBJ whole genome shotgun (WGS) entry which is preliminary data.</text>
</comment>